<feature type="non-terminal residue" evidence="8">
    <location>
        <position position="1"/>
    </location>
</feature>
<dbReference type="Pfam" id="PF03129">
    <property type="entry name" value="HGTP_anticodon"/>
    <property type="match status" value="1"/>
</dbReference>
<evidence type="ECO:0000256" key="6">
    <source>
        <dbReference type="ARBA" id="ARBA00047639"/>
    </source>
</evidence>
<dbReference type="AlphaFoldDB" id="A0A146KJ84"/>
<feature type="domain" description="Aminoacyl-transfer RNA synthetases class-II family profile" evidence="7">
    <location>
        <begin position="313"/>
        <end position="653"/>
    </location>
</feature>
<dbReference type="SUPFAM" id="SSF52954">
    <property type="entry name" value="Class II aaRS ABD-related"/>
    <property type="match status" value="1"/>
</dbReference>
<dbReference type="Gene3D" id="3.40.50.800">
    <property type="entry name" value="Anticodon-binding domain"/>
    <property type="match status" value="1"/>
</dbReference>
<keyword evidence="5" id="KW-0648">Protein biosynthesis</keyword>
<dbReference type="SUPFAM" id="SSF55681">
    <property type="entry name" value="Class II aaRS and biotin synthetases"/>
    <property type="match status" value="1"/>
</dbReference>
<comment type="similarity">
    <text evidence="1">Belongs to the class-II aminoacyl-tRNA synthetase family.</text>
</comment>
<dbReference type="Pfam" id="PF13393">
    <property type="entry name" value="tRNA-synt_His"/>
    <property type="match status" value="1"/>
</dbReference>
<dbReference type="EC" id="6.1.1.21" evidence="2"/>
<reference evidence="8" key="1">
    <citation type="submission" date="2015-07" db="EMBL/GenBank/DDBJ databases">
        <title>Adaptation to a free-living lifestyle via gene acquisitions in the diplomonad Trepomonas sp. PC1.</title>
        <authorList>
            <person name="Xu F."/>
            <person name="Jerlstrom-Hultqvist J."/>
            <person name="Kolisko M."/>
            <person name="Simpson A.G.B."/>
            <person name="Roger A.J."/>
            <person name="Svard S.G."/>
            <person name="Andersson J.O."/>
        </authorList>
    </citation>
    <scope>NUCLEOTIDE SEQUENCE</scope>
    <source>
        <strain evidence="8">PC1</strain>
    </source>
</reference>
<dbReference type="PROSITE" id="PS50862">
    <property type="entry name" value="AA_TRNA_LIGASE_II"/>
    <property type="match status" value="1"/>
</dbReference>
<keyword evidence="4" id="KW-0067">ATP-binding</keyword>
<dbReference type="InterPro" id="IPR015807">
    <property type="entry name" value="His-tRNA-ligase"/>
</dbReference>
<proteinExistence type="inferred from homology"/>
<accession>A0A146KJ84</accession>
<dbReference type="GO" id="GO:0005739">
    <property type="term" value="C:mitochondrion"/>
    <property type="evidence" value="ECO:0007669"/>
    <property type="project" value="TreeGrafter"/>
</dbReference>
<dbReference type="InterPro" id="IPR041715">
    <property type="entry name" value="HisRS-like_core"/>
</dbReference>
<comment type="catalytic activity">
    <reaction evidence="6">
        <text>tRNA(His) + L-histidine + ATP = L-histidyl-tRNA(His) + AMP + diphosphate + H(+)</text>
        <dbReference type="Rhea" id="RHEA:17313"/>
        <dbReference type="Rhea" id="RHEA-COMP:9665"/>
        <dbReference type="Rhea" id="RHEA-COMP:9689"/>
        <dbReference type="ChEBI" id="CHEBI:15378"/>
        <dbReference type="ChEBI" id="CHEBI:30616"/>
        <dbReference type="ChEBI" id="CHEBI:33019"/>
        <dbReference type="ChEBI" id="CHEBI:57595"/>
        <dbReference type="ChEBI" id="CHEBI:78442"/>
        <dbReference type="ChEBI" id="CHEBI:78527"/>
        <dbReference type="ChEBI" id="CHEBI:456215"/>
        <dbReference type="EC" id="6.1.1.21"/>
    </reaction>
</comment>
<evidence type="ECO:0000313" key="8">
    <source>
        <dbReference type="EMBL" id="JAP95695.1"/>
    </source>
</evidence>
<dbReference type="EMBL" id="GDID01000911">
    <property type="protein sequence ID" value="JAP95695.1"/>
    <property type="molecule type" value="Transcribed_RNA"/>
</dbReference>
<dbReference type="InterPro" id="IPR004154">
    <property type="entry name" value="Anticodon-bd"/>
</dbReference>
<evidence type="ECO:0000256" key="4">
    <source>
        <dbReference type="ARBA" id="ARBA00022840"/>
    </source>
</evidence>
<evidence type="ECO:0000259" key="7">
    <source>
        <dbReference type="PROSITE" id="PS50862"/>
    </source>
</evidence>
<protein>
    <recommendedName>
        <fullName evidence="2">histidine--tRNA ligase</fullName>
        <ecNumber evidence="2">6.1.1.21</ecNumber>
    </recommendedName>
</protein>
<dbReference type="PANTHER" id="PTHR11476">
    <property type="entry name" value="HISTIDYL-TRNA SYNTHETASE"/>
    <property type="match status" value="1"/>
</dbReference>
<evidence type="ECO:0000256" key="1">
    <source>
        <dbReference type="ARBA" id="ARBA00008226"/>
    </source>
</evidence>
<dbReference type="NCBIfam" id="TIGR00442">
    <property type="entry name" value="hisS"/>
    <property type="match status" value="1"/>
</dbReference>
<dbReference type="InterPro" id="IPR006195">
    <property type="entry name" value="aa-tRNA-synth_II"/>
</dbReference>
<dbReference type="GO" id="GO:0004821">
    <property type="term" value="F:histidine-tRNA ligase activity"/>
    <property type="evidence" value="ECO:0007669"/>
    <property type="project" value="UniProtKB-EC"/>
</dbReference>
<dbReference type="InterPro" id="IPR036621">
    <property type="entry name" value="Anticodon-bd_dom_sf"/>
</dbReference>
<dbReference type="GO" id="GO:0005829">
    <property type="term" value="C:cytosol"/>
    <property type="evidence" value="ECO:0007669"/>
    <property type="project" value="TreeGrafter"/>
</dbReference>
<sequence>LGSTQLTMRQFFDIIYLKHKVQLDQSALCKFKPTEHKPFQPANRIEALLALQFLLNSESSSLNLLQRLVSQINEDDANYDQVNSLNLPLNLAQPLLDNVMLQISLPLQLLAISLFFELSCAQVQLLNSDFNKFKPMKFVQEAVMFITMNSKKLNFKQQNPLVNEMLIEIAQIYNQIDRERLFFVQLLQQSPMQIQFQVNGYDFNKIQEHSQLRHSLFQSRFKVENGIWRGFAVEKIELQHSDKLLDSLFAEIQTYLTQLDQIQKVKKFQIGQILIENLQQLKEKPDLYQLSELVNQLIQTQSTARRVPQPPTGTKDTLPAQMFYRQNIIQQIQQIFQKHGAVQIDTPTFEQRQILMEKYGDDQKLIYNLEDFGEEPLALRYDLTVPFSRYCVTHNVKQIKRFQIGRVFRRDKPNFEKGRFREFYQLDFDIGGDEGEVNDAEVISVISEILGLFKKEFVVSINHRGILNQIIEVSGVEIAKFKGVCSVIDQLDKISPEEVKQKLISQKGLSQEQAEKVMEMVAFNCPAAEFEQFKLQNKDHPLFTKAAEALESLSQQLQFIKNFNSEALKSIKIDFSLARGLEYYTGMVFEAKLTEIQSSVSGGGRYDHLLETMNPNASMPLVGGSIGIDRLFSLINDQNQQERQLDVFICAAPGSSLKERTRIYGELISQGVRCGCSFKPGNNLKSLKRDLEEANASGCKLAIIVGENEVVGDKMTIKNLDEERQFEVLKVDAVQAILQELGKYLEQFKKHHLRFQLEKVQRGEAELSEVMKLL</sequence>
<keyword evidence="3" id="KW-0547">Nucleotide-binding</keyword>
<dbReference type="GO" id="GO:0006427">
    <property type="term" value="P:histidyl-tRNA aminoacylation"/>
    <property type="evidence" value="ECO:0007669"/>
    <property type="project" value="InterPro"/>
</dbReference>
<keyword evidence="8" id="KW-0030">Aminoacyl-tRNA synthetase</keyword>
<organism evidence="8">
    <name type="scientific">Trepomonas sp. PC1</name>
    <dbReference type="NCBI Taxonomy" id="1076344"/>
    <lineage>
        <taxon>Eukaryota</taxon>
        <taxon>Metamonada</taxon>
        <taxon>Diplomonadida</taxon>
        <taxon>Hexamitidae</taxon>
        <taxon>Hexamitinae</taxon>
        <taxon>Trepomonas</taxon>
    </lineage>
</organism>
<evidence type="ECO:0000256" key="2">
    <source>
        <dbReference type="ARBA" id="ARBA00012815"/>
    </source>
</evidence>
<dbReference type="GO" id="GO:0032543">
    <property type="term" value="P:mitochondrial translation"/>
    <property type="evidence" value="ECO:0007669"/>
    <property type="project" value="TreeGrafter"/>
</dbReference>
<keyword evidence="8" id="KW-0436">Ligase</keyword>
<dbReference type="GO" id="GO:0005524">
    <property type="term" value="F:ATP binding"/>
    <property type="evidence" value="ECO:0007669"/>
    <property type="project" value="UniProtKB-KW"/>
</dbReference>
<evidence type="ECO:0000256" key="5">
    <source>
        <dbReference type="ARBA" id="ARBA00022917"/>
    </source>
</evidence>
<dbReference type="Gene3D" id="3.30.930.10">
    <property type="entry name" value="Bira Bifunctional Protein, Domain 2"/>
    <property type="match status" value="1"/>
</dbReference>
<dbReference type="PANTHER" id="PTHR11476:SF7">
    <property type="entry name" value="HISTIDINE--TRNA LIGASE"/>
    <property type="match status" value="1"/>
</dbReference>
<evidence type="ECO:0000256" key="3">
    <source>
        <dbReference type="ARBA" id="ARBA00022741"/>
    </source>
</evidence>
<name>A0A146KJ84_9EUKA</name>
<dbReference type="GO" id="GO:0003723">
    <property type="term" value="F:RNA binding"/>
    <property type="evidence" value="ECO:0007669"/>
    <property type="project" value="TreeGrafter"/>
</dbReference>
<dbReference type="InterPro" id="IPR045864">
    <property type="entry name" value="aa-tRNA-synth_II/BPL/LPL"/>
</dbReference>
<gene>
    <name evidence="8" type="ORF">TPC1_11222</name>
</gene>
<dbReference type="CDD" id="cd00773">
    <property type="entry name" value="HisRS-like_core"/>
    <property type="match status" value="1"/>
</dbReference>